<dbReference type="GO" id="GO:0004386">
    <property type="term" value="F:helicase activity"/>
    <property type="evidence" value="ECO:0007669"/>
    <property type="project" value="UniProtKB-KW"/>
</dbReference>
<proteinExistence type="predicted"/>
<dbReference type="RefSeq" id="YP_009448224.1">
    <property type="nucleotide sequence ID" value="NC_036594.1"/>
</dbReference>
<organism evidence="3">
    <name type="scientific">Orpheovirus IHUMI-LCC2</name>
    <dbReference type="NCBI Taxonomy" id="2023057"/>
    <lineage>
        <taxon>Viruses</taxon>
        <taxon>Varidnaviria</taxon>
        <taxon>Bamfordvirae</taxon>
        <taxon>Nucleocytoviricota</taxon>
        <taxon>Megaviricetes</taxon>
        <taxon>Pimascovirales</taxon>
        <taxon>Ocovirineae</taxon>
        <taxon>Orpheoviridae</taxon>
        <taxon>Alphaorpheovirus</taxon>
        <taxon>Alphaorpheovirus massiliense</taxon>
    </lineage>
</organism>
<dbReference type="Proteomes" id="UP000236316">
    <property type="component" value="Segment"/>
</dbReference>
<dbReference type="OrthoDB" id="7438at10239"/>
<keyword evidence="3" id="KW-0547">Nucleotide-binding</keyword>
<dbReference type="InterPro" id="IPR014001">
    <property type="entry name" value="Helicase_ATP-bd"/>
</dbReference>
<name>A0A2I2L311_9VIRU</name>
<keyword evidence="4" id="KW-1185">Reference proteome</keyword>
<evidence type="ECO:0000313" key="3">
    <source>
        <dbReference type="EMBL" id="SNW61922.1"/>
    </source>
</evidence>
<dbReference type="SUPFAM" id="SSF52540">
    <property type="entry name" value="P-loop containing nucleoside triphosphate hydrolases"/>
    <property type="match status" value="2"/>
</dbReference>
<protein>
    <submittedName>
        <fullName evidence="3">VV D6-like helicase</fullName>
    </submittedName>
</protein>
<feature type="domain" description="Helicase ATP-binding" evidence="2">
    <location>
        <begin position="61"/>
        <end position="294"/>
    </location>
</feature>
<keyword evidence="3" id="KW-0067">ATP-binding</keyword>
<dbReference type="EMBL" id="LT906555">
    <property type="protein sequence ID" value="SNW61922.1"/>
    <property type="molecule type" value="Genomic_DNA"/>
</dbReference>
<evidence type="ECO:0000256" key="1">
    <source>
        <dbReference type="SAM" id="MobiDB-lite"/>
    </source>
</evidence>
<keyword evidence="3" id="KW-0378">Hydrolase</keyword>
<sequence>MENFQVADLLTYYEPIPPSTLNTANALVNAPNGERVPFQTYITAKKEFNELASDAREITPARGRLYKHQELVVRYLREYDRLMLIHDTGTGKSCVFTGIAEYLKNTIPELAGARLTGTEGSLGGSHNITNPITIKQALFISRGDTLLEEIRKQIVCRCTPPGVYETPEVLSARTAGAREGRIKTELKKWYIFDKFLTFSSQLARMNDQDIIENYSYTFIFIDEFHLLRNDPSITSKKKHAPEILVQARQQIMRLCRLVKNSKIVVASATPMVDDVNEVTVGINFLRAHLPLEQQMPENIDYSKSNITREFVEPYFRGLISYVRRLDTGAVPVYRGTNIQTRNDDGTIRTYNIKGQESLMRAWQAARYDVARREGGNVRKSEREASSFIFPNGKWGKEGFNDYVIPIPSIGWYEPNRELLSFFRNVYSDVQDPTRPLCLQDLSAKYVTILELISQELNKPVQDQGVIFCFHDIISGSGLTIFCLCLQYVLGLQRFTETGSIYQGVAGEVGSAFCSSSGPSQSLSANYRNRVPRFALLTSRTNKSEFAAMMEAVNSPENLHGDIIKVFVSGPIGKDGINVNNVVQIHKFEEGWNSSSSYQAISRGIRSTSHNDLINEKATRLYEQMEYNGTPITMEEARDRIRIDVDIYRHVLVDPTEQTTVDIDECIISEDKDIDIMRMFRYMIECSIDCHIHYRRNRRTTDINGSRECQYTNCDYVCVNPAPNYIDTTTYDILYSQESIDKVKYDIIEYFKNYTTVSLQTLYSLYKYEPKYIDMAIGQLVEDKVKVINRFGYPCYVRNDGEIVYLQYDYPFSLVTTTRDTYTSSYYINHLVGLSKTSLSEYNGSVKSELDRPKIDKLKELPSGDLRFNALLDSLSIDSKVALLEDSIYDVVTNAQVTDQQRLFQLAIIENFKDYFHPMREPVKEINKMIDKLTGKDELERAATGKGKRGRKPKLENQSKIKPLKEDDFNKLEEDLDTEEVYVHTLYSKVSDRTAYNMMAKLNKAEGRTRILKLSEGRWRDANVYELPAYNAFIQRNIYEGQRRYRENPLYGTLTTTDGKFRISDVETERLNLLNINNKNDARRRKNGRNCETFPKAEIINVLRRLNIQPPNNEVLRRLNAEQLKTETINQISNANRQTMVNRIISENILDVATVQALSDVDLKWYYTWSFYIIKNQICPVIQEYFRDNNLLQIK</sequence>
<dbReference type="KEGG" id="vg:35381929"/>
<keyword evidence="3" id="KW-0347">Helicase</keyword>
<dbReference type="Gene3D" id="3.40.50.300">
    <property type="entry name" value="P-loop containing nucleotide triphosphate hydrolases"/>
    <property type="match status" value="1"/>
</dbReference>
<gene>
    <name evidence="3" type="ORF">ORPV_18</name>
</gene>
<evidence type="ECO:0000313" key="4">
    <source>
        <dbReference type="Proteomes" id="UP000236316"/>
    </source>
</evidence>
<evidence type="ECO:0000259" key="2">
    <source>
        <dbReference type="SMART" id="SM00487"/>
    </source>
</evidence>
<dbReference type="SMART" id="SM00487">
    <property type="entry name" value="DEXDc"/>
    <property type="match status" value="1"/>
</dbReference>
<dbReference type="InterPro" id="IPR027417">
    <property type="entry name" value="P-loop_NTPase"/>
</dbReference>
<reference evidence="3" key="1">
    <citation type="submission" date="2017-08" db="EMBL/GenBank/DDBJ databases">
        <authorList>
            <consortium name="Urmite Genomes"/>
        </authorList>
    </citation>
    <scope>NUCLEOTIDE SEQUENCE [LARGE SCALE GENOMIC DNA]</scope>
    <source>
        <strain evidence="3">IHUMI-LCC2</strain>
    </source>
</reference>
<accession>A0A2I2L311</accession>
<dbReference type="GeneID" id="35381929"/>
<feature type="region of interest" description="Disordered" evidence="1">
    <location>
        <begin position="939"/>
        <end position="959"/>
    </location>
</feature>